<dbReference type="Pfam" id="PF17678">
    <property type="entry name" value="Glyco_hydro_92N"/>
    <property type="match status" value="1"/>
</dbReference>
<sequence>MIGSLVLALVAGSATMPGGTAPTARATTGQTDWSTSFEDGARPADGQVATGPDGRPDVAGVLHPDSGAPGLSTVVDDGPDRAYAAKTDVGFTGTRALRYAGRHESGGPAHSTNVLFDVDVPVRPETELSYVVLPWFDEEAVDYASTHVAVDLAFTDGTRLSDLDVEDQNGVPITARAQGESRTLYPLQWNHRSVSVGQVAAGRTIDQVLLTYDGPDGSADVLGWLDDIVLEAEPREPERSRPSDWVVTTRGTHSNGGGYSRGNNFPATAVPNGFNFWTPVTDAGSLATLYSYHEANNERNLPEIEAFAASHQPSIWLGDRQTFQFMPTVGEGVPDADRDARALAFRHEDETASPHHYGVTFQNGLRTDIAPTDHAAMFRFTFPAGEGRHLILDNIDERTGLTIDAEKGVVSGWSETRVISTGMTRMYMYATFDAEIVASGMLTEGNRPSTGYVSFDRDVVTMRVATSLIGVDQAKKNLELEIAADDSFADVVERARTAWDDRLGVVEVDGASDAQLTTLYSNLYRLFLYPNSGYENTGTRERPRYRHAVQSSDSFSPPPSSPTHTGAEIADGKVYVNTGFWDTFRAAWPAYFLLAPEPAGELVDGFVQQYRDGGWISPWSSPGYARVMTGTSSDSAFADAVVKGVPGIDAEDTYAAALKNATVRPPNDSVGRSDLDRSLFLGYVPNDVSTGFAWSLDGYLNDFAIGAMAEAMARRPGTPGRERKRLREEAEYFRLRSQGYVDVFDPAVGFFQGKSADGVWTTPPERYDPRVWGNDHDYTEANGWNEAFTAPHDGQGLAELYGGRAGLADKLDEFFATPETARFPGSYGGVIHEMRETRDLRLGQWSMPNQVSHHIPWMYNYTQEPWKAQYHVRQALARGWVGSEIGQGYPGDEDNGATSGWWIMSALGLYPLQLASGEYTIGSPLFEKATLHLPGGSLVIEAPGTSDGNIYVQGLTVDGHPHTSTTISHDELADGGVLRFTMGPEPSSWGTGANAVPGSVTEVGDRPRPLHDVTGKNRGLVTASTGEDVSGLLDDDSRTATVLTGHHPSVRYTVNGGDRARVEFYTITSSQADPRQDPGHWVLEGSDDGKRWQTLDRRNGEEFRWRDQTRPFKIRKPVSMRHYRLRLLGTGGQSTFSLAEVELLTRDAVPESPLRVRVDPVALRPGTTAPVDVRLTNTGDTLLSPELTVAVPASWAVDPAAGMVSDLAPGDSATVTVEVTAAADAAPGPHPVLVTARWDDWVVTGEGDVRVVGDVTEIEPGTPDERDILVADDGSQLTGDGAGGQARFADATGSFTYRLPLPAGATSGTVTLDIANEFLVDVSTDGRNWTTVLREPNAVMFQSNRGQRTLDLADLREQAGDAGQELYLRIGDSRPADGWGGWLAGLRLETTG</sequence>
<evidence type="ECO:0000259" key="4">
    <source>
        <dbReference type="Pfam" id="PF17678"/>
    </source>
</evidence>
<dbReference type="PANTHER" id="PTHR12143:SF43">
    <property type="entry name" value="PUTATIVE-RELATED"/>
    <property type="match status" value="1"/>
</dbReference>
<protein>
    <submittedName>
        <fullName evidence="5">GH92 family glycosyl hydrolase</fullName>
        <ecNumber evidence="5">3.2.1.-</ecNumber>
    </submittedName>
</protein>
<dbReference type="Gene3D" id="3.30.2080.10">
    <property type="entry name" value="GH92 mannosidase domain"/>
    <property type="match status" value="1"/>
</dbReference>
<dbReference type="Proteomes" id="UP001156441">
    <property type="component" value="Unassembled WGS sequence"/>
</dbReference>
<keyword evidence="5" id="KW-0378">Hydrolase</keyword>
<keyword evidence="5" id="KW-0326">Glycosidase</keyword>
<name>A0ABT2JAU0_9PSEU</name>
<dbReference type="Pfam" id="PF10633">
    <property type="entry name" value="NPCBM_assoc"/>
    <property type="match status" value="1"/>
</dbReference>
<dbReference type="InterPro" id="IPR050883">
    <property type="entry name" value="PNGase"/>
</dbReference>
<dbReference type="Gene3D" id="2.60.40.10">
    <property type="entry name" value="Immunoglobulins"/>
    <property type="match status" value="1"/>
</dbReference>
<dbReference type="EMBL" id="JAFFZE010000014">
    <property type="protein sequence ID" value="MCT2584831.1"/>
    <property type="molecule type" value="Genomic_DNA"/>
</dbReference>
<proteinExistence type="predicted"/>
<evidence type="ECO:0000259" key="3">
    <source>
        <dbReference type="Pfam" id="PF10633"/>
    </source>
</evidence>
<feature type="region of interest" description="Disordered" evidence="1">
    <location>
        <begin position="235"/>
        <end position="262"/>
    </location>
</feature>
<dbReference type="InterPro" id="IPR014718">
    <property type="entry name" value="GH-type_carb-bd"/>
</dbReference>
<evidence type="ECO:0000256" key="1">
    <source>
        <dbReference type="SAM" id="MobiDB-lite"/>
    </source>
</evidence>
<dbReference type="InterPro" id="IPR012939">
    <property type="entry name" value="Glyco_hydro_92"/>
</dbReference>
<dbReference type="EC" id="3.2.1.-" evidence="5"/>
<feature type="domain" description="Glycosyl hydrolase family 92 N-terminal" evidence="4">
    <location>
        <begin position="247"/>
        <end position="467"/>
    </location>
</feature>
<feature type="domain" description="Glycosyl hydrolase family 92" evidence="2">
    <location>
        <begin position="473"/>
        <end position="984"/>
    </location>
</feature>
<feature type="compositionally biased region" description="Low complexity" evidence="1">
    <location>
        <begin position="14"/>
        <end position="29"/>
    </location>
</feature>
<dbReference type="InterPro" id="IPR008928">
    <property type="entry name" value="6-hairpin_glycosidase_sf"/>
</dbReference>
<feature type="region of interest" description="Disordered" evidence="1">
    <location>
        <begin position="14"/>
        <end position="58"/>
    </location>
</feature>
<dbReference type="PANTHER" id="PTHR12143">
    <property type="entry name" value="PEPTIDE N-GLYCANASE PNGASE -RELATED"/>
    <property type="match status" value="1"/>
</dbReference>
<reference evidence="5 6" key="1">
    <citation type="submission" date="2021-02" db="EMBL/GenBank/DDBJ databases">
        <title>Actinophytocola xerophila sp. nov., isolated from soil of cotton cropping field.</title>
        <authorList>
            <person name="Huang R."/>
            <person name="Chen X."/>
            <person name="Ge X."/>
            <person name="Liu W."/>
        </authorList>
    </citation>
    <scope>NUCLEOTIDE SEQUENCE [LARGE SCALE GENOMIC DNA]</scope>
    <source>
        <strain evidence="5 6">S1-96</strain>
    </source>
</reference>
<organism evidence="5 6">
    <name type="scientific">Actinophytocola gossypii</name>
    <dbReference type="NCBI Taxonomy" id="2812003"/>
    <lineage>
        <taxon>Bacteria</taxon>
        <taxon>Bacillati</taxon>
        <taxon>Actinomycetota</taxon>
        <taxon>Actinomycetes</taxon>
        <taxon>Pseudonocardiales</taxon>
        <taxon>Pseudonocardiaceae</taxon>
    </lineage>
</organism>
<dbReference type="InterPro" id="IPR013783">
    <property type="entry name" value="Ig-like_fold"/>
</dbReference>
<dbReference type="Pfam" id="PF07971">
    <property type="entry name" value="Glyco_hydro_92"/>
    <property type="match status" value="1"/>
</dbReference>
<dbReference type="Gene3D" id="1.20.1050.60">
    <property type="entry name" value="alpha-1,2-mannosidase"/>
    <property type="match status" value="1"/>
</dbReference>
<dbReference type="InterPro" id="IPR005887">
    <property type="entry name" value="GH92_a_mannosidase_put"/>
</dbReference>
<accession>A0ABT2JAU0</accession>
<evidence type="ECO:0000313" key="5">
    <source>
        <dbReference type="EMBL" id="MCT2584831.1"/>
    </source>
</evidence>
<evidence type="ECO:0000259" key="2">
    <source>
        <dbReference type="Pfam" id="PF07971"/>
    </source>
</evidence>
<dbReference type="RefSeq" id="WP_260192232.1">
    <property type="nucleotide sequence ID" value="NZ_JAFFZE010000014.1"/>
</dbReference>
<gene>
    <name evidence="5" type="ORF">JT362_17065</name>
</gene>
<dbReference type="SUPFAM" id="SSF48208">
    <property type="entry name" value="Six-hairpin glycosidases"/>
    <property type="match status" value="1"/>
</dbReference>
<keyword evidence="6" id="KW-1185">Reference proteome</keyword>
<dbReference type="Gene3D" id="1.20.1610.10">
    <property type="entry name" value="alpha-1,2-mannosidases domains"/>
    <property type="match status" value="1"/>
</dbReference>
<dbReference type="GO" id="GO:0016798">
    <property type="term" value="F:hydrolase activity, acting on glycosyl bonds"/>
    <property type="evidence" value="ECO:0007669"/>
    <property type="project" value="UniProtKB-KW"/>
</dbReference>
<dbReference type="NCBIfam" id="TIGR01180">
    <property type="entry name" value="aman2_put"/>
    <property type="match status" value="1"/>
</dbReference>
<dbReference type="Gene3D" id="2.70.98.10">
    <property type="match status" value="1"/>
</dbReference>
<dbReference type="Gene3D" id="2.60.120.260">
    <property type="entry name" value="Galactose-binding domain-like"/>
    <property type="match status" value="1"/>
</dbReference>
<comment type="caution">
    <text evidence="5">The sequence shown here is derived from an EMBL/GenBank/DDBJ whole genome shotgun (WGS) entry which is preliminary data.</text>
</comment>
<feature type="domain" description="Alpha-galactosidase NEW3" evidence="3">
    <location>
        <begin position="1164"/>
        <end position="1238"/>
    </location>
</feature>
<feature type="region of interest" description="Disordered" evidence="1">
    <location>
        <begin position="546"/>
        <end position="566"/>
    </location>
</feature>
<dbReference type="InterPro" id="IPR041371">
    <property type="entry name" value="GH92_N"/>
</dbReference>
<dbReference type="InterPro" id="IPR018905">
    <property type="entry name" value="A-galactase_NEW3"/>
</dbReference>
<evidence type="ECO:0000313" key="6">
    <source>
        <dbReference type="Proteomes" id="UP001156441"/>
    </source>
</evidence>